<evidence type="ECO:0000313" key="9">
    <source>
        <dbReference type="EMBL" id="CAE78831.1"/>
    </source>
</evidence>
<dbReference type="HOGENOM" id="CLU_012817_0_2_7"/>
<dbReference type="KEGG" id="bba:Bd0887"/>
<feature type="signal peptide" evidence="8">
    <location>
        <begin position="1"/>
        <end position="31"/>
    </location>
</feature>
<gene>
    <name evidence="9" type="primary">tolC</name>
    <name evidence="9" type="ordered locus">Bd0887</name>
</gene>
<keyword evidence="3" id="KW-0813">Transport</keyword>
<dbReference type="AlphaFoldDB" id="Q6MPG7"/>
<evidence type="ECO:0000256" key="4">
    <source>
        <dbReference type="ARBA" id="ARBA00022452"/>
    </source>
</evidence>
<evidence type="ECO:0000256" key="2">
    <source>
        <dbReference type="ARBA" id="ARBA00007613"/>
    </source>
</evidence>
<dbReference type="eggNOG" id="COG1538">
    <property type="taxonomic scope" value="Bacteria"/>
</dbReference>
<dbReference type="Pfam" id="PF02321">
    <property type="entry name" value="OEP"/>
    <property type="match status" value="2"/>
</dbReference>
<evidence type="ECO:0000256" key="3">
    <source>
        <dbReference type="ARBA" id="ARBA00022448"/>
    </source>
</evidence>
<dbReference type="EMBL" id="BX842648">
    <property type="protein sequence ID" value="CAE78831.1"/>
    <property type="molecule type" value="Genomic_DNA"/>
</dbReference>
<evidence type="ECO:0000256" key="8">
    <source>
        <dbReference type="SAM" id="SignalP"/>
    </source>
</evidence>
<dbReference type="InterPro" id="IPR003423">
    <property type="entry name" value="OMP_efflux"/>
</dbReference>
<organism evidence="9 10">
    <name type="scientific">Bdellovibrio bacteriovorus (strain ATCC 15356 / DSM 50701 / NCIMB 9529 / HD100)</name>
    <dbReference type="NCBI Taxonomy" id="264462"/>
    <lineage>
        <taxon>Bacteria</taxon>
        <taxon>Pseudomonadati</taxon>
        <taxon>Bdellovibrionota</taxon>
        <taxon>Bdellovibrionia</taxon>
        <taxon>Bdellovibrionales</taxon>
        <taxon>Pseudobdellovibrionaceae</taxon>
        <taxon>Bdellovibrio</taxon>
    </lineage>
</organism>
<feature type="chain" id="PRO_5004278447" evidence="8">
    <location>
        <begin position="32"/>
        <end position="434"/>
    </location>
</feature>
<proteinExistence type="inferred from homology"/>
<dbReference type="PANTHER" id="PTHR30026">
    <property type="entry name" value="OUTER MEMBRANE PROTEIN TOLC"/>
    <property type="match status" value="1"/>
</dbReference>
<comment type="subcellular location">
    <subcellularLocation>
        <location evidence="1">Cell outer membrane</location>
    </subcellularLocation>
</comment>
<evidence type="ECO:0000313" key="10">
    <source>
        <dbReference type="Proteomes" id="UP000008080"/>
    </source>
</evidence>
<keyword evidence="5" id="KW-0812">Transmembrane</keyword>
<accession>Q6MPG7</accession>
<dbReference type="SUPFAM" id="SSF56954">
    <property type="entry name" value="Outer membrane efflux proteins (OEP)"/>
    <property type="match status" value="1"/>
</dbReference>
<evidence type="ECO:0000256" key="5">
    <source>
        <dbReference type="ARBA" id="ARBA00022692"/>
    </source>
</evidence>
<keyword evidence="7" id="KW-0998">Cell outer membrane</keyword>
<dbReference type="Gene3D" id="1.20.1600.10">
    <property type="entry name" value="Outer membrane efflux proteins (OEP)"/>
    <property type="match status" value="1"/>
</dbReference>
<sequence>MRGLSKNNGMLRKTSLSIVCLSAVLSSGAYSATLQEAYQSALQKNETVGIQNEQVQQIRERVKQVRGGMFPQINANATYFMQPAPSDPVAKQFFPERQTTVALTANQVLFRGLREFAAVRQQKDLVQSQAEIRNQALIQLYQDVTSSYLNILTLEQDLDNISVQLKIYDERVKELSSRVRRGESSSSDALTAQSSQAALNAEFEIITGNLKMAREAFAFLTGLPTTEPLTDPELAKSVKVAPLQSYLDRIESRHDVKAARSQHQAMEEEVSIAKGAHWPSLDLTGNYYFKRPDGFSEDLNWDVQLKLTVPLFEGGTTQSRVREAASKRIEADLLLSRLRRQADQEIRAYYENFKTRLKQVEALEKAGELSERNYKVLQKDYRRGLARNIDVQMALTDFRIAARALDQARFAAQMELVKLKVASAEIEVPKVKED</sequence>
<dbReference type="InterPro" id="IPR051906">
    <property type="entry name" value="TolC-like"/>
</dbReference>
<evidence type="ECO:0000256" key="7">
    <source>
        <dbReference type="ARBA" id="ARBA00023237"/>
    </source>
</evidence>
<dbReference type="GO" id="GO:0009279">
    <property type="term" value="C:cell outer membrane"/>
    <property type="evidence" value="ECO:0007669"/>
    <property type="project" value="UniProtKB-SubCell"/>
</dbReference>
<dbReference type="PANTHER" id="PTHR30026:SF20">
    <property type="entry name" value="OUTER MEMBRANE PROTEIN TOLC"/>
    <property type="match status" value="1"/>
</dbReference>
<protein>
    <submittedName>
        <fullName evidence="9">Outer membrane export factor</fullName>
    </submittedName>
</protein>
<evidence type="ECO:0000256" key="6">
    <source>
        <dbReference type="ARBA" id="ARBA00023136"/>
    </source>
</evidence>
<keyword evidence="10" id="KW-1185">Reference proteome</keyword>
<keyword evidence="4" id="KW-1134">Transmembrane beta strand</keyword>
<dbReference type="GO" id="GO:0015288">
    <property type="term" value="F:porin activity"/>
    <property type="evidence" value="ECO:0007669"/>
    <property type="project" value="TreeGrafter"/>
</dbReference>
<reference evidence="9 10" key="1">
    <citation type="journal article" date="2004" name="Science">
        <title>A predator unmasked: life cycle of Bdellovibrio bacteriovorus from a genomic perspective.</title>
        <authorList>
            <person name="Rendulic S."/>
            <person name="Jagtap P."/>
            <person name="Rosinus A."/>
            <person name="Eppinger M."/>
            <person name="Baar C."/>
            <person name="Lanz C."/>
            <person name="Keller H."/>
            <person name="Lambert C."/>
            <person name="Evans K.J."/>
            <person name="Goesmann A."/>
            <person name="Meyer F."/>
            <person name="Sockett R.E."/>
            <person name="Schuster S.C."/>
        </authorList>
    </citation>
    <scope>NUCLEOTIDE SEQUENCE [LARGE SCALE GENOMIC DNA]</scope>
    <source>
        <strain evidence="10">ATCC 15356 / DSM 50701 / NCIMB 9529 / HD100</strain>
    </source>
</reference>
<dbReference type="Proteomes" id="UP000008080">
    <property type="component" value="Chromosome"/>
</dbReference>
<dbReference type="GO" id="GO:1990281">
    <property type="term" value="C:efflux pump complex"/>
    <property type="evidence" value="ECO:0007669"/>
    <property type="project" value="TreeGrafter"/>
</dbReference>
<keyword evidence="6" id="KW-0472">Membrane</keyword>
<evidence type="ECO:0000256" key="1">
    <source>
        <dbReference type="ARBA" id="ARBA00004442"/>
    </source>
</evidence>
<name>Q6MPG7_BDEBA</name>
<comment type="similarity">
    <text evidence="2">Belongs to the outer membrane factor (OMF) (TC 1.B.17) family.</text>
</comment>
<dbReference type="GO" id="GO:0015562">
    <property type="term" value="F:efflux transmembrane transporter activity"/>
    <property type="evidence" value="ECO:0007669"/>
    <property type="project" value="InterPro"/>
</dbReference>
<dbReference type="STRING" id="264462.Bd0887"/>
<keyword evidence="8" id="KW-0732">Signal</keyword>